<proteinExistence type="inferred from homology"/>
<comment type="similarity">
    <text evidence="1">Belongs to the sulfatase family.</text>
</comment>
<dbReference type="Gene3D" id="3.40.720.10">
    <property type="entry name" value="Alkaline Phosphatase, subunit A"/>
    <property type="match status" value="1"/>
</dbReference>
<dbReference type="CDD" id="cd16027">
    <property type="entry name" value="SGSH"/>
    <property type="match status" value="1"/>
</dbReference>
<accession>A0A381WXZ9</accession>
<feature type="domain" description="Sulfatase N-terminal" evidence="3">
    <location>
        <begin position="4"/>
        <end position="277"/>
    </location>
</feature>
<dbReference type="Pfam" id="PF00884">
    <property type="entry name" value="Sulfatase"/>
    <property type="match status" value="1"/>
</dbReference>
<dbReference type="PANTHER" id="PTHR42693">
    <property type="entry name" value="ARYLSULFATASE FAMILY MEMBER"/>
    <property type="match status" value="1"/>
</dbReference>
<name>A0A381WXZ9_9ZZZZ</name>
<dbReference type="GO" id="GO:0004065">
    <property type="term" value="F:arylsulfatase activity"/>
    <property type="evidence" value="ECO:0007669"/>
    <property type="project" value="TreeGrafter"/>
</dbReference>
<dbReference type="InterPro" id="IPR017850">
    <property type="entry name" value="Alkaline_phosphatase_core_sf"/>
</dbReference>
<sequence>MIRPNIIKIICHDIGKHLGCYGVKTVSTRAIDSLAKNGILFNNAFATSSGCSPSRSALATGRYPHNTGVLGLAHAHFGWNLDKKIHHISKYLSDNNYITTLFGLQHITYQEESLGFHRIFPERPADDVVKNLKDNLDGKFLNKPFYAEINFFEPHRPFDFGEVKPFTSKGIFIPKYIPTSIHSRKEFAAMQGAIKKMDDSILEILKILKKKNLYKSTIILFTTDHGIPFPRAKGTLFDAGIETSLIIHYPKLKFKNKKFNQLISNIDILPTLLDFAKIKIPKKIQGKSFYPLLLNKKYTENKEIFAEKTYHEGFDPIRCVRNNNYKLIINFDSDRTIRVPSDIMNGGTYQTMLDKLINVRERYELYDMQLDKHEINNLANDEKFKTIKDQLTEKVKVWMKFTKDPLLLNQIQSPHLLDTLKELQ</sequence>
<evidence type="ECO:0000256" key="2">
    <source>
        <dbReference type="ARBA" id="ARBA00022801"/>
    </source>
</evidence>
<organism evidence="4">
    <name type="scientific">marine metagenome</name>
    <dbReference type="NCBI Taxonomy" id="408172"/>
    <lineage>
        <taxon>unclassified sequences</taxon>
        <taxon>metagenomes</taxon>
        <taxon>ecological metagenomes</taxon>
    </lineage>
</organism>
<evidence type="ECO:0000259" key="3">
    <source>
        <dbReference type="Pfam" id="PF00884"/>
    </source>
</evidence>
<keyword evidence="2" id="KW-0378">Hydrolase</keyword>
<evidence type="ECO:0000256" key="1">
    <source>
        <dbReference type="ARBA" id="ARBA00008779"/>
    </source>
</evidence>
<protein>
    <recommendedName>
        <fullName evidence="3">Sulfatase N-terminal domain-containing protein</fullName>
    </recommendedName>
</protein>
<dbReference type="InterPro" id="IPR000917">
    <property type="entry name" value="Sulfatase_N"/>
</dbReference>
<dbReference type="InterPro" id="IPR050738">
    <property type="entry name" value="Sulfatase"/>
</dbReference>
<dbReference type="EMBL" id="UINC01013105">
    <property type="protein sequence ID" value="SVA56823.1"/>
    <property type="molecule type" value="Genomic_DNA"/>
</dbReference>
<dbReference type="SUPFAM" id="SSF53649">
    <property type="entry name" value="Alkaline phosphatase-like"/>
    <property type="match status" value="1"/>
</dbReference>
<evidence type="ECO:0000313" key="4">
    <source>
        <dbReference type="EMBL" id="SVA56823.1"/>
    </source>
</evidence>
<reference evidence="4" key="1">
    <citation type="submission" date="2018-05" db="EMBL/GenBank/DDBJ databases">
        <authorList>
            <person name="Lanie J.A."/>
            <person name="Ng W.-L."/>
            <person name="Kazmierczak K.M."/>
            <person name="Andrzejewski T.M."/>
            <person name="Davidsen T.M."/>
            <person name="Wayne K.J."/>
            <person name="Tettelin H."/>
            <person name="Glass J.I."/>
            <person name="Rusch D."/>
            <person name="Podicherti R."/>
            <person name="Tsui H.-C.T."/>
            <person name="Winkler M.E."/>
        </authorList>
    </citation>
    <scope>NUCLEOTIDE SEQUENCE</scope>
</reference>
<gene>
    <name evidence="4" type="ORF">METZ01_LOCUS109677</name>
</gene>
<dbReference type="AlphaFoldDB" id="A0A381WXZ9"/>
<dbReference type="PANTHER" id="PTHR42693:SF53">
    <property type="entry name" value="ENDO-4-O-SULFATASE"/>
    <property type="match status" value="1"/>
</dbReference>